<accession>A0A409VTY7</accession>
<dbReference type="AlphaFoldDB" id="A0A409VTY7"/>
<protein>
    <submittedName>
        <fullName evidence="1">Uncharacterized protein</fullName>
    </submittedName>
</protein>
<dbReference type="InParanoid" id="A0A409VTY7"/>
<proteinExistence type="predicted"/>
<sequence>MPSFVPGSSWLMISVRLSGCRYRSRQLEPTRDVRSGKNLGDLVAERDVGYLGSRVWSLLTKGGSLCCGCWRSGGSTSDTSDGRCLERASSIRKCAKEEIEEANPFKDAV</sequence>
<evidence type="ECO:0000313" key="1">
    <source>
        <dbReference type="EMBL" id="PPQ69656.1"/>
    </source>
</evidence>
<reference evidence="1 2" key="1">
    <citation type="journal article" date="2018" name="Evol. Lett.">
        <title>Horizontal gene cluster transfer increased hallucinogenic mushroom diversity.</title>
        <authorList>
            <person name="Reynolds H.T."/>
            <person name="Vijayakumar V."/>
            <person name="Gluck-Thaler E."/>
            <person name="Korotkin H.B."/>
            <person name="Matheny P.B."/>
            <person name="Slot J.C."/>
        </authorList>
    </citation>
    <scope>NUCLEOTIDE SEQUENCE [LARGE SCALE GENOMIC DNA]</scope>
    <source>
        <strain evidence="1 2">2631</strain>
    </source>
</reference>
<organism evidence="1 2">
    <name type="scientific">Psilocybe cyanescens</name>
    <dbReference type="NCBI Taxonomy" id="93625"/>
    <lineage>
        <taxon>Eukaryota</taxon>
        <taxon>Fungi</taxon>
        <taxon>Dikarya</taxon>
        <taxon>Basidiomycota</taxon>
        <taxon>Agaricomycotina</taxon>
        <taxon>Agaricomycetes</taxon>
        <taxon>Agaricomycetidae</taxon>
        <taxon>Agaricales</taxon>
        <taxon>Agaricineae</taxon>
        <taxon>Strophariaceae</taxon>
        <taxon>Psilocybe</taxon>
    </lineage>
</organism>
<comment type="caution">
    <text evidence="1">The sequence shown here is derived from an EMBL/GenBank/DDBJ whole genome shotgun (WGS) entry which is preliminary data.</text>
</comment>
<dbReference type="Proteomes" id="UP000283269">
    <property type="component" value="Unassembled WGS sequence"/>
</dbReference>
<keyword evidence="2" id="KW-1185">Reference proteome</keyword>
<name>A0A409VTY7_PSICY</name>
<dbReference type="EMBL" id="NHYD01003928">
    <property type="protein sequence ID" value="PPQ69656.1"/>
    <property type="molecule type" value="Genomic_DNA"/>
</dbReference>
<gene>
    <name evidence="1" type="ORF">CVT25_014091</name>
</gene>
<evidence type="ECO:0000313" key="2">
    <source>
        <dbReference type="Proteomes" id="UP000283269"/>
    </source>
</evidence>